<sequence length="121" mass="13815">MAYIVETAELFDVLIQVLDTLHQLRRQGAQLFRIQFVERGGRSHAADFANYDPQSKLVIEVTLNTSHGADRGFFRVGYDYSIKRSGDYLHVCFLNAQTKMEAGHFGRYSVGRATNEVLWGR</sequence>
<evidence type="ECO:0000313" key="1">
    <source>
        <dbReference type="EMBL" id="VVN80160.1"/>
    </source>
</evidence>
<accession>A0A5E7AQA1</accession>
<proteinExistence type="predicted"/>
<dbReference type="RefSeq" id="WP_224795648.1">
    <property type="nucleotide sequence ID" value="NZ_CABVHY010000004.1"/>
</dbReference>
<gene>
    <name evidence="1" type="ORF">PS723_01023</name>
</gene>
<organism evidence="1 2">
    <name type="scientific">Pseudomonas fluorescens</name>
    <dbReference type="NCBI Taxonomy" id="294"/>
    <lineage>
        <taxon>Bacteria</taxon>
        <taxon>Pseudomonadati</taxon>
        <taxon>Pseudomonadota</taxon>
        <taxon>Gammaproteobacteria</taxon>
        <taxon>Pseudomonadales</taxon>
        <taxon>Pseudomonadaceae</taxon>
        <taxon>Pseudomonas</taxon>
    </lineage>
</organism>
<evidence type="ECO:0000313" key="2">
    <source>
        <dbReference type="Proteomes" id="UP000379480"/>
    </source>
</evidence>
<protein>
    <submittedName>
        <fullName evidence="1">Uncharacterized protein</fullName>
    </submittedName>
</protein>
<dbReference type="Proteomes" id="UP000379480">
    <property type="component" value="Unassembled WGS sequence"/>
</dbReference>
<name>A0A5E7AQA1_PSEFL</name>
<dbReference type="AlphaFoldDB" id="A0A5E7AQA1"/>
<reference evidence="1 2" key="1">
    <citation type="submission" date="2019-09" db="EMBL/GenBank/DDBJ databases">
        <authorList>
            <person name="Chandra G."/>
            <person name="Truman W A."/>
        </authorList>
    </citation>
    <scope>NUCLEOTIDE SEQUENCE [LARGE SCALE GENOMIC DNA]</scope>
    <source>
        <strain evidence="1">PS723</strain>
    </source>
</reference>
<dbReference type="EMBL" id="CABVHY010000004">
    <property type="protein sequence ID" value="VVN80160.1"/>
    <property type="molecule type" value="Genomic_DNA"/>
</dbReference>